<keyword evidence="2" id="KW-1185">Reference proteome</keyword>
<reference evidence="1" key="1">
    <citation type="journal article" date="2014" name="Int. J. Syst. Evol. Microbiol.">
        <title>Complete genome sequence of Corynebacterium casei LMG S-19264T (=DSM 44701T), isolated from a smear-ripened cheese.</title>
        <authorList>
            <consortium name="US DOE Joint Genome Institute (JGI-PGF)"/>
            <person name="Walter F."/>
            <person name="Albersmeier A."/>
            <person name="Kalinowski J."/>
            <person name="Ruckert C."/>
        </authorList>
    </citation>
    <scope>NUCLEOTIDE SEQUENCE</scope>
    <source>
        <strain evidence="1">CGMCC 4.7110</strain>
    </source>
</reference>
<name>A0A917XQN4_9ACTN</name>
<organism evidence="1 2">
    <name type="scientific">Streptomyces fuscichromogenes</name>
    <dbReference type="NCBI Taxonomy" id="1324013"/>
    <lineage>
        <taxon>Bacteria</taxon>
        <taxon>Bacillati</taxon>
        <taxon>Actinomycetota</taxon>
        <taxon>Actinomycetes</taxon>
        <taxon>Kitasatosporales</taxon>
        <taxon>Streptomycetaceae</taxon>
        <taxon>Streptomyces</taxon>
    </lineage>
</organism>
<reference evidence="1" key="2">
    <citation type="submission" date="2020-09" db="EMBL/GenBank/DDBJ databases">
        <authorList>
            <person name="Sun Q."/>
            <person name="Zhou Y."/>
        </authorList>
    </citation>
    <scope>NUCLEOTIDE SEQUENCE</scope>
    <source>
        <strain evidence="1">CGMCC 4.7110</strain>
    </source>
</reference>
<dbReference type="AlphaFoldDB" id="A0A917XQN4"/>
<accession>A0A917XQN4</accession>
<dbReference type="EMBL" id="BMML01000051">
    <property type="protein sequence ID" value="GGN46123.1"/>
    <property type="molecule type" value="Genomic_DNA"/>
</dbReference>
<comment type="caution">
    <text evidence="1">The sequence shown here is derived from an EMBL/GenBank/DDBJ whole genome shotgun (WGS) entry which is preliminary data.</text>
</comment>
<proteinExistence type="predicted"/>
<evidence type="ECO:0000313" key="2">
    <source>
        <dbReference type="Proteomes" id="UP000653411"/>
    </source>
</evidence>
<protein>
    <submittedName>
        <fullName evidence="1">Uncharacterized protein</fullName>
    </submittedName>
</protein>
<sequence length="183" mass="20314">MARALTLRAGAGHGKSVAAAVAKGHSQREAAAGVTVSSLNRWLLAGRQLKASGTDPAARPSYPWLWLLLARTDDQAARTARRGDRRNAGHRTDETHYRPTWQRELRMWIVSERVRTSDPREDERVIHQAVGPVANDFQRLSCSDGPEDGIHVPGQKRQVPGDHILEEGQRWCTGCFPQRAQGI</sequence>
<dbReference type="Proteomes" id="UP000653411">
    <property type="component" value="Unassembled WGS sequence"/>
</dbReference>
<gene>
    <name evidence="1" type="ORF">GCM10011578_098720</name>
</gene>
<evidence type="ECO:0000313" key="1">
    <source>
        <dbReference type="EMBL" id="GGN46123.1"/>
    </source>
</evidence>